<dbReference type="InterPro" id="IPR006195">
    <property type="entry name" value="aa-tRNA-synth_II"/>
</dbReference>
<dbReference type="EC" id="6.1.1.3" evidence="14"/>
<feature type="binding site" evidence="14">
    <location>
        <position position="339"/>
    </location>
    <ligand>
        <name>Zn(2+)</name>
        <dbReference type="ChEBI" id="CHEBI:29105"/>
        <note>catalytic</note>
    </ligand>
</feature>
<proteinExistence type="inferred from homology"/>
<evidence type="ECO:0000256" key="10">
    <source>
        <dbReference type="ARBA" id="ARBA00022917"/>
    </source>
</evidence>
<keyword evidence="3 14" id="KW-0820">tRNA-binding</keyword>
<dbReference type="Pfam" id="PF03129">
    <property type="entry name" value="HGTP_anticodon"/>
    <property type="match status" value="1"/>
</dbReference>
<dbReference type="HAMAP" id="MF_00184">
    <property type="entry name" value="Thr_tRNA_synth"/>
    <property type="match status" value="1"/>
</dbReference>
<dbReference type="InterPro" id="IPR002320">
    <property type="entry name" value="Thr-tRNA-ligase_IIa"/>
</dbReference>
<feature type="binding site" evidence="14">
    <location>
        <position position="287"/>
    </location>
    <ligand>
        <name>Zn(2+)</name>
        <dbReference type="ChEBI" id="CHEBI:29105"/>
        <note>catalytic</note>
    </ligand>
</feature>
<evidence type="ECO:0000256" key="13">
    <source>
        <dbReference type="ARBA" id="ARBA00060816"/>
    </source>
</evidence>
<feature type="domain" description="Aminoacyl-transfer RNA synthetases class-II family profile" evidence="15">
    <location>
        <begin position="219"/>
        <end position="494"/>
    </location>
</feature>
<feature type="binding site" evidence="14">
    <location>
        <position position="463"/>
    </location>
    <ligand>
        <name>Zn(2+)</name>
        <dbReference type="ChEBI" id="CHEBI:29105"/>
        <note>catalytic</note>
    </ligand>
</feature>
<dbReference type="PROSITE" id="PS50862">
    <property type="entry name" value="AA_TRNA_LIGASE_II"/>
    <property type="match status" value="1"/>
</dbReference>
<comment type="subcellular location">
    <subcellularLocation>
        <location evidence="1 14">Cytoplasm</location>
    </subcellularLocation>
</comment>
<dbReference type="GO" id="GO:0004829">
    <property type="term" value="F:threonine-tRNA ligase activity"/>
    <property type="evidence" value="ECO:0007669"/>
    <property type="project" value="UniProtKB-UniRule"/>
</dbReference>
<keyword evidence="4 14" id="KW-0436">Ligase</keyword>
<keyword evidence="8 14" id="KW-0067">ATP-binding</keyword>
<dbReference type="Gene3D" id="3.50.80.10">
    <property type="entry name" value="D-tyrosyl-tRNA(Tyr) deacylase"/>
    <property type="match status" value="1"/>
</dbReference>
<dbReference type="InterPro" id="IPR047246">
    <property type="entry name" value="ThrRS_anticodon"/>
</dbReference>
<dbReference type="FunFam" id="3.40.50.800:FF:000001">
    <property type="entry name" value="Threonine--tRNA ligase"/>
    <property type="match status" value="1"/>
</dbReference>
<protein>
    <recommendedName>
        <fullName evidence="14">Threonine--tRNA ligase</fullName>
        <ecNumber evidence="14">6.1.1.3</ecNumber>
    </recommendedName>
    <alternativeName>
        <fullName evidence="14">Threonyl-tRNA synthetase</fullName>
        <shortName evidence="14">ThrRS</shortName>
    </alternativeName>
</protein>
<evidence type="ECO:0000256" key="14">
    <source>
        <dbReference type="HAMAP-Rule" id="MF_00184"/>
    </source>
</evidence>
<dbReference type="Gene3D" id="3.40.50.800">
    <property type="entry name" value="Anticodon-binding domain"/>
    <property type="match status" value="1"/>
</dbReference>
<evidence type="ECO:0000256" key="1">
    <source>
        <dbReference type="ARBA" id="ARBA00004496"/>
    </source>
</evidence>
<dbReference type="Pfam" id="PF00587">
    <property type="entry name" value="tRNA-synt_2b"/>
    <property type="match status" value="1"/>
</dbReference>
<keyword evidence="11 14" id="KW-0030">Aminoacyl-tRNA synthetase</keyword>
<comment type="cofactor">
    <cofactor evidence="14">
        <name>Zn(2+)</name>
        <dbReference type="ChEBI" id="CHEBI:29105"/>
    </cofactor>
    <text evidence="14">Binds 1 zinc ion per subunit.</text>
</comment>
<dbReference type="GO" id="GO:0005524">
    <property type="term" value="F:ATP binding"/>
    <property type="evidence" value="ECO:0007669"/>
    <property type="project" value="UniProtKB-UniRule"/>
</dbReference>
<comment type="subunit">
    <text evidence="14">Homodimer.</text>
</comment>
<dbReference type="GO" id="GO:0006435">
    <property type="term" value="P:threonyl-tRNA aminoacylation"/>
    <property type="evidence" value="ECO:0007669"/>
    <property type="project" value="UniProtKB-UniRule"/>
</dbReference>
<evidence type="ECO:0000259" key="15">
    <source>
        <dbReference type="PROSITE" id="PS50862"/>
    </source>
</evidence>
<comment type="similarity">
    <text evidence="13">Belongs to the class-II aminoacyl-tRNA synthetase family. Archaea-specific ThrRS editing domain subfamily.</text>
</comment>
<evidence type="ECO:0000256" key="11">
    <source>
        <dbReference type="ARBA" id="ARBA00023146"/>
    </source>
</evidence>
<keyword evidence="2 14" id="KW-0963">Cytoplasm</keyword>
<dbReference type="Proteomes" id="UP000001495">
    <property type="component" value="Chromosome"/>
</dbReference>
<dbReference type="FunFam" id="3.50.80.10:FF:000004">
    <property type="entry name" value="Threonine--tRNA ligase"/>
    <property type="match status" value="1"/>
</dbReference>
<dbReference type="InterPro" id="IPR023509">
    <property type="entry name" value="DTD-like_sf"/>
</dbReference>
<sequence>MLLIHSDYLEFEAKQKTKIAEETENLKGKLDECLACFIAVEREDENNPEGVVLGAVEEIEKVAEQLKVNNVVIYPYAHLSSDLSSPETAIKVLKDIDNVLKEKGYNVLRAPFGWYKAFKISCKGHPLSELSRKIVAKEEKKEKGEESKFYLLNPETEEVVELNENNINIIKDEELLALAKHELGIKENKEHDEPPHVKFIKEKDICSYEEASDAGHFRWYPKGKLIRDLLADYVYNMVVNLGAMPVETPIMYDLGNPAIREHADKFGERQYRFRQGNKELMLRFAACFGQFMMKKDMYLLPRYLPLKLYELSTYSFRYEQRGELVGLKRLRCFTMPDMHTVCLDLKQAMEEFEKQFWECLKTGDDLDLSYSVIFRFTKYFFEEHRDWFFKIAKEYKNKYGKDVILEILPKRKHYWVGKVDIAVIDSLGRPIENPTVQIDVESAKRFNIKVHTNEGEVYPIILHCSPTGSIERVLCGLLEKAAIEAEKGKAPMLPVWLSPIQVRVIPVAERHYDYALKIAEKLRENNIRADFDDREDSVSKKIRNAGKEWIPYVVVVGDEEMDSGELTVTVREKSTLKKPHKEKMTLDELIDKIKKETANYPYRPLPLPIRCSLQPKFH</sequence>
<name>C7P604_METFA</name>
<evidence type="ECO:0000256" key="5">
    <source>
        <dbReference type="ARBA" id="ARBA00022723"/>
    </source>
</evidence>
<reference evidence="16" key="1">
    <citation type="submission" date="2009-08" db="EMBL/GenBank/DDBJ databases">
        <title>Complete sequence of chromosome of Methanocaldococcus fervens AG86.</title>
        <authorList>
            <consortium name="US DOE Joint Genome Institute"/>
            <person name="Lucas S."/>
            <person name="Copeland A."/>
            <person name="Lapidus A."/>
            <person name="Glavina del Rio T."/>
            <person name="Tice H."/>
            <person name="Bruce D."/>
            <person name="Goodwin L."/>
            <person name="Pitluck S."/>
            <person name="Chertkov O."/>
            <person name="Detter J.C."/>
            <person name="Han C."/>
            <person name="Tapia R."/>
            <person name="Larimer F."/>
            <person name="Land M."/>
            <person name="Hauser L."/>
            <person name="Kyrpides N."/>
            <person name="Ovchinnikova G."/>
            <person name="Lupa-Sieprawska M."/>
            <person name="Whitman W.B."/>
        </authorList>
    </citation>
    <scope>NUCLEOTIDE SEQUENCE [LARGE SCALE GENOMIC DNA]</scope>
    <source>
        <strain evidence="16">AG86</strain>
    </source>
</reference>
<dbReference type="KEGG" id="mfe:Mefer_0144"/>
<dbReference type="SUPFAM" id="SSF52954">
    <property type="entry name" value="Class II aaRS ABD-related"/>
    <property type="match status" value="1"/>
</dbReference>
<dbReference type="Gene3D" id="3.30.930.10">
    <property type="entry name" value="Bira Bifunctional Protein, Domain 2"/>
    <property type="match status" value="1"/>
</dbReference>
<dbReference type="CDD" id="cd00771">
    <property type="entry name" value="ThrRS_core"/>
    <property type="match status" value="1"/>
</dbReference>
<keyword evidence="9 14" id="KW-0694">RNA-binding</keyword>
<evidence type="ECO:0000256" key="12">
    <source>
        <dbReference type="ARBA" id="ARBA00049515"/>
    </source>
</evidence>
<dbReference type="PANTHER" id="PTHR11451">
    <property type="entry name" value="THREONINE-TRNA LIGASE"/>
    <property type="match status" value="1"/>
</dbReference>
<keyword evidence="7 14" id="KW-0862">Zinc</keyword>
<dbReference type="PRINTS" id="PR01047">
    <property type="entry name" value="TRNASYNTHTHR"/>
</dbReference>
<dbReference type="InterPro" id="IPR033728">
    <property type="entry name" value="ThrRS_core"/>
</dbReference>
<evidence type="ECO:0000256" key="6">
    <source>
        <dbReference type="ARBA" id="ARBA00022741"/>
    </source>
</evidence>
<dbReference type="PANTHER" id="PTHR11451:SF44">
    <property type="entry name" value="THREONINE--TRNA LIGASE, CHLOROPLASTIC_MITOCHONDRIAL 2"/>
    <property type="match status" value="1"/>
</dbReference>
<comment type="catalytic activity">
    <reaction evidence="12 14">
        <text>tRNA(Thr) + L-threonine + ATP = L-threonyl-tRNA(Thr) + AMP + diphosphate + H(+)</text>
        <dbReference type="Rhea" id="RHEA:24624"/>
        <dbReference type="Rhea" id="RHEA-COMP:9670"/>
        <dbReference type="Rhea" id="RHEA-COMP:9704"/>
        <dbReference type="ChEBI" id="CHEBI:15378"/>
        <dbReference type="ChEBI" id="CHEBI:30616"/>
        <dbReference type="ChEBI" id="CHEBI:33019"/>
        <dbReference type="ChEBI" id="CHEBI:57926"/>
        <dbReference type="ChEBI" id="CHEBI:78442"/>
        <dbReference type="ChEBI" id="CHEBI:78534"/>
        <dbReference type="ChEBI" id="CHEBI:456215"/>
        <dbReference type="EC" id="6.1.1.3"/>
    </reaction>
</comment>
<dbReference type="AlphaFoldDB" id="C7P604"/>
<dbReference type="NCBIfam" id="TIGR00418">
    <property type="entry name" value="thrS"/>
    <property type="match status" value="1"/>
</dbReference>
<dbReference type="GO" id="GO:0000049">
    <property type="term" value="F:tRNA binding"/>
    <property type="evidence" value="ECO:0007669"/>
    <property type="project" value="UniProtKB-KW"/>
</dbReference>
<evidence type="ECO:0000313" key="16">
    <source>
        <dbReference type="EMBL" id="ACV23986.1"/>
    </source>
</evidence>
<accession>C7P604</accession>
<dbReference type="CDD" id="cd00860">
    <property type="entry name" value="ThrRS_anticodon"/>
    <property type="match status" value="1"/>
</dbReference>
<keyword evidence="6 14" id="KW-0547">Nucleotide-binding</keyword>
<gene>
    <name evidence="14" type="primary">thrS</name>
    <name evidence="16" type="ordered locus">Mefer_0144</name>
</gene>
<dbReference type="GO" id="GO:0002161">
    <property type="term" value="F:aminoacyl-tRNA deacylase activity"/>
    <property type="evidence" value="ECO:0007669"/>
    <property type="project" value="UniProtKB-ARBA"/>
</dbReference>
<evidence type="ECO:0000256" key="2">
    <source>
        <dbReference type="ARBA" id="ARBA00022490"/>
    </source>
</evidence>
<dbReference type="InterPro" id="IPR002314">
    <property type="entry name" value="aa-tRNA-synt_IIb"/>
</dbReference>
<keyword evidence="17" id="KW-1185">Reference proteome</keyword>
<evidence type="ECO:0000256" key="3">
    <source>
        <dbReference type="ARBA" id="ARBA00022555"/>
    </source>
</evidence>
<dbReference type="InterPro" id="IPR004154">
    <property type="entry name" value="Anticodon-bd"/>
</dbReference>
<dbReference type="InterPro" id="IPR045864">
    <property type="entry name" value="aa-tRNA-synth_II/BPL/LPL"/>
</dbReference>
<keyword evidence="5 14" id="KW-0479">Metal-binding</keyword>
<dbReference type="GO" id="GO:0008270">
    <property type="term" value="F:zinc ion binding"/>
    <property type="evidence" value="ECO:0007669"/>
    <property type="project" value="InterPro"/>
</dbReference>
<dbReference type="GO" id="GO:0005737">
    <property type="term" value="C:cytoplasm"/>
    <property type="evidence" value="ECO:0007669"/>
    <property type="project" value="UniProtKB-SubCell"/>
</dbReference>
<dbReference type="SUPFAM" id="SSF55681">
    <property type="entry name" value="Class II aaRS and biotin synthetases"/>
    <property type="match status" value="1"/>
</dbReference>
<dbReference type="eggNOG" id="arCOG00401">
    <property type="taxonomic scope" value="Archaea"/>
</dbReference>
<dbReference type="InterPro" id="IPR015011">
    <property type="entry name" value="Threonyl-tRNA_syn_edit_dom_arc"/>
</dbReference>
<dbReference type="STRING" id="573064.Mefer_0144"/>
<dbReference type="FunFam" id="3.30.930.10:FF:000076">
    <property type="entry name" value="Threonine--tRNA ligase"/>
    <property type="match status" value="1"/>
</dbReference>
<dbReference type="EMBL" id="CP001696">
    <property type="protein sequence ID" value="ACV23986.1"/>
    <property type="molecule type" value="Genomic_DNA"/>
</dbReference>
<evidence type="ECO:0000256" key="9">
    <source>
        <dbReference type="ARBA" id="ARBA00022884"/>
    </source>
</evidence>
<dbReference type="NCBIfam" id="NF003068">
    <property type="entry name" value="PRK03991.1"/>
    <property type="match status" value="1"/>
</dbReference>
<evidence type="ECO:0000256" key="8">
    <source>
        <dbReference type="ARBA" id="ARBA00022840"/>
    </source>
</evidence>
<dbReference type="InterPro" id="IPR036621">
    <property type="entry name" value="Anticodon-bd_dom_sf"/>
</dbReference>
<keyword evidence="10 14" id="KW-0648">Protein biosynthesis</keyword>
<evidence type="ECO:0000256" key="4">
    <source>
        <dbReference type="ARBA" id="ARBA00022598"/>
    </source>
</evidence>
<dbReference type="Pfam" id="PF08915">
    <property type="entry name" value="tRNA-Thr_ED"/>
    <property type="match status" value="1"/>
</dbReference>
<organism evidence="16 17">
    <name type="scientific">Methanocaldococcus fervens (strain DSM 4213 / JCM 15782 / AG86)</name>
    <name type="common">Methanococcus fervens</name>
    <dbReference type="NCBI Taxonomy" id="573064"/>
    <lineage>
        <taxon>Archaea</taxon>
        <taxon>Methanobacteriati</taxon>
        <taxon>Methanobacteriota</taxon>
        <taxon>Methanomada group</taxon>
        <taxon>Methanococci</taxon>
        <taxon>Methanococcales</taxon>
        <taxon>Methanocaldococcaceae</taxon>
        <taxon>Methanocaldococcus</taxon>
    </lineage>
</organism>
<evidence type="ECO:0000256" key="7">
    <source>
        <dbReference type="ARBA" id="ARBA00022833"/>
    </source>
</evidence>
<comment type="caution">
    <text evidence="14">Lacks conserved residue(s) required for the propagation of feature annotation.</text>
</comment>
<dbReference type="HOGENOM" id="CLU_029833_0_0_2"/>
<evidence type="ECO:0000313" key="17">
    <source>
        <dbReference type="Proteomes" id="UP000001495"/>
    </source>
</evidence>